<dbReference type="InterPro" id="IPR029058">
    <property type="entry name" value="AB_hydrolase_fold"/>
</dbReference>
<accession>A0A0J9XCD4</accession>
<gene>
    <name evidence="2" type="ORF">BN980_GECA09s02188g</name>
</gene>
<protein>
    <recommendedName>
        <fullName evidence="1">AB hydrolase-1 domain-containing protein</fullName>
    </recommendedName>
</protein>
<name>A0A0J9XCD4_GEOCN</name>
<dbReference type="OrthoDB" id="449382at2759"/>
<dbReference type="STRING" id="1173061.A0A0J9XCD4"/>
<dbReference type="Pfam" id="PF12697">
    <property type="entry name" value="Abhydrolase_6"/>
    <property type="match status" value="1"/>
</dbReference>
<dbReference type="SUPFAM" id="SSF53474">
    <property type="entry name" value="alpha/beta-Hydrolases"/>
    <property type="match status" value="1"/>
</dbReference>
<feature type="domain" description="AB hydrolase-1" evidence="1">
    <location>
        <begin position="40"/>
        <end position="297"/>
    </location>
</feature>
<keyword evidence="3" id="KW-1185">Reference proteome</keyword>
<dbReference type="PANTHER" id="PTHR42886:SF53">
    <property type="entry name" value="ALPHA_BETA-HYDROLASES SUPERFAMILY PROTEIN"/>
    <property type="match status" value="1"/>
</dbReference>
<proteinExistence type="predicted"/>
<sequence length="327" mass="36243">MSYTETVVNIPVRTHTLGGILTTPSSSAPTDAGAVKELALIIHGFGGHKDYIYQRQLARELPIASLRFDFSSCGDSSITNSTEFTEDPSANQGQGATYYFRGRESDLDDFAAILAWLAKPQPDGTHYTLTTLIGHSRGSLLMMHWAAQLLRTHSPVVSANESLSGQSDPPLVNLKYIVNCASRFQTHLIIPNFERNFPGFLTNRGGNARNVRQANGVYGNIWVPVTEIEDLAFNVPILNDIETIKLTPGLKLLSIYGLEDRIVPLDDAYSYEKFFATPDATNNTALHRLVIIPEADHNYYGPPKIVGEKRSNYNPIVIKTILEFLQF</sequence>
<organism evidence="2 3">
    <name type="scientific">Geotrichum candidum</name>
    <name type="common">Oospora lactis</name>
    <name type="synonym">Dipodascus geotrichum</name>
    <dbReference type="NCBI Taxonomy" id="1173061"/>
    <lineage>
        <taxon>Eukaryota</taxon>
        <taxon>Fungi</taxon>
        <taxon>Dikarya</taxon>
        <taxon>Ascomycota</taxon>
        <taxon>Saccharomycotina</taxon>
        <taxon>Dipodascomycetes</taxon>
        <taxon>Dipodascales</taxon>
        <taxon>Dipodascaceae</taxon>
        <taxon>Geotrichum</taxon>
    </lineage>
</organism>
<reference evidence="2" key="1">
    <citation type="submission" date="2014-03" db="EMBL/GenBank/DDBJ databases">
        <authorList>
            <person name="Casaregola S."/>
        </authorList>
    </citation>
    <scope>NUCLEOTIDE SEQUENCE [LARGE SCALE GENOMIC DNA]</scope>
    <source>
        <strain evidence="2">CLIB 918</strain>
    </source>
</reference>
<dbReference type="InterPro" id="IPR000073">
    <property type="entry name" value="AB_hydrolase_1"/>
</dbReference>
<dbReference type="EMBL" id="CCBN010000009">
    <property type="protein sequence ID" value="CDO54979.1"/>
    <property type="molecule type" value="Genomic_DNA"/>
</dbReference>
<dbReference type="PANTHER" id="PTHR42886">
    <property type="entry name" value="RE40534P-RELATED"/>
    <property type="match status" value="1"/>
</dbReference>
<comment type="caution">
    <text evidence="2">The sequence shown here is derived from an EMBL/GenBank/DDBJ whole genome shotgun (WGS) entry which is preliminary data.</text>
</comment>
<dbReference type="Gene3D" id="3.40.50.1820">
    <property type="entry name" value="alpha/beta hydrolase"/>
    <property type="match status" value="1"/>
</dbReference>
<dbReference type="AlphaFoldDB" id="A0A0J9XCD4"/>
<evidence type="ECO:0000259" key="1">
    <source>
        <dbReference type="Pfam" id="PF12697"/>
    </source>
</evidence>
<evidence type="ECO:0000313" key="3">
    <source>
        <dbReference type="Proteomes" id="UP000242525"/>
    </source>
</evidence>
<evidence type="ECO:0000313" key="2">
    <source>
        <dbReference type="EMBL" id="CDO54979.1"/>
    </source>
</evidence>
<dbReference type="Proteomes" id="UP000242525">
    <property type="component" value="Unassembled WGS sequence"/>
</dbReference>